<evidence type="ECO:0000313" key="2">
    <source>
        <dbReference type="Proteomes" id="UP001497416"/>
    </source>
</evidence>
<reference evidence="1 2" key="1">
    <citation type="submission" date="2024-05" db="EMBL/GenBank/DDBJ databases">
        <authorList>
            <person name="Duchaud E."/>
        </authorList>
    </citation>
    <scope>NUCLEOTIDE SEQUENCE [LARGE SCALE GENOMIC DNA]</scope>
    <source>
        <strain evidence="1">Ena-SAMPLE-TAB-13-05-2024-13:56:06:370-140302</strain>
    </source>
</reference>
<protein>
    <recommendedName>
        <fullName evidence="3">DUF3887 domain-containing protein</fullName>
    </recommendedName>
</protein>
<keyword evidence="2" id="KW-1185">Reference proteome</keyword>
<proteinExistence type="predicted"/>
<dbReference type="RefSeq" id="WP_348712764.1">
    <property type="nucleotide sequence ID" value="NZ_CAXIXY010000005.1"/>
</dbReference>
<dbReference type="Proteomes" id="UP001497416">
    <property type="component" value="Unassembled WGS sequence"/>
</dbReference>
<evidence type="ECO:0008006" key="3">
    <source>
        <dbReference type="Google" id="ProtNLM"/>
    </source>
</evidence>
<name>A0ABM9P3S2_9FLAO</name>
<gene>
    <name evidence="1" type="ORF">T190607A01A_30359</name>
</gene>
<dbReference type="EMBL" id="CAXIXY010000005">
    <property type="protein sequence ID" value="CAL2089623.1"/>
    <property type="molecule type" value="Genomic_DNA"/>
</dbReference>
<dbReference type="Gene3D" id="3.10.450.590">
    <property type="match status" value="1"/>
</dbReference>
<comment type="caution">
    <text evidence="1">The sequence shown here is derived from an EMBL/GenBank/DDBJ whole genome shotgun (WGS) entry which is preliminary data.</text>
</comment>
<sequence length="119" mass="13864">MKILFTSLCILFFQFSIFSQTEDDYKNTLELVKKAFNEGKATLIHEKFNDALKGKLKPTPFKKTIDSLHNNKGEMSSYELILEEEKERNYLVEFENGTLLMLLHLTSDGKISTFVIKEY</sequence>
<accession>A0ABM9P3S2</accession>
<evidence type="ECO:0000313" key="1">
    <source>
        <dbReference type="EMBL" id="CAL2089623.1"/>
    </source>
</evidence>
<organism evidence="1 2">
    <name type="scientific">Tenacibaculum platacis</name>
    <dbReference type="NCBI Taxonomy" id="3137852"/>
    <lineage>
        <taxon>Bacteria</taxon>
        <taxon>Pseudomonadati</taxon>
        <taxon>Bacteroidota</taxon>
        <taxon>Flavobacteriia</taxon>
        <taxon>Flavobacteriales</taxon>
        <taxon>Flavobacteriaceae</taxon>
        <taxon>Tenacibaculum</taxon>
    </lineage>
</organism>